<name>A0A3N2R827_9RHOB</name>
<protein>
    <submittedName>
        <fullName evidence="2">Uncharacterized protein</fullName>
    </submittedName>
</protein>
<reference evidence="2 3" key="1">
    <citation type="submission" date="2018-10" db="EMBL/GenBank/DDBJ databases">
        <title>Histidinibacterium lentulum gen. nov., sp. nov., a marine bacterium from the culture broth of Picochlorum sp. 122.</title>
        <authorList>
            <person name="Wang G."/>
        </authorList>
    </citation>
    <scope>NUCLEOTIDE SEQUENCE [LARGE SCALE GENOMIC DNA]</scope>
    <source>
        <strain evidence="2 3">B17</strain>
    </source>
</reference>
<feature type="transmembrane region" description="Helical" evidence="1">
    <location>
        <begin position="106"/>
        <end position="124"/>
    </location>
</feature>
<gene>
    <name evidence="2" type="ORF">EAT49_04540</name>
</gene>
<dbReference type="EMBL" id="RDRB01000002">
    <property type="protein sequence ID" value="ROU03568.1"/>
    <property type="molecule type" value="Genomic_DNA"/>
</dbReference>
<dbReference type="RefSeq" id="WP_123641103.1">
    <property type="nucleotide sequence ID" value="NZ_ML119082.1"/>
</dbReference>
<dbReference type="Proteomes" id="UP000268016">
    <property type="component" value="Unassembled WGS sequence"/>
</dbReference>
<keyword evidence="1" id="KW-0472">Membrane</keyword>
<organism evidence="2 3">
    <name type="scientific">Histidinibacterium lentulum</name>
    <dbReference type="NCBI Taxonomy" id="2480588"/>
    <lineage>
        <taxon>Bacteria</taxon>
        <taxon>Pseudomonadati</taxon>
        <taxon>Pseudomonadota</taxon>
        <taxon>Alphaproteobacteria</taxon>
        <taxon>Rhodobacterales</taxon>
        <taxon>Paracoccaceae</taxon>
        <taxon>Histidinibacterium</taxon>
    </lineage>
</organism>
<keyword evidence="3" id="KW-1185">Reference proteome</keyword>
<comment type="caution">
    <text evidence="2">The sequence shown here is derived from an EMBL/GenBank/DDBJ whole genome shotgun (WGS) entry which is preliminary data.</text>
</comment>
<sequence length="338" mass="35717">MTALTRYARLESPGLWRTSEEAQRQNVFVTFGNATLVISDMSGRVLTHWSLPAVARMNPGVEPALYAPDGDPDETLELSEPDMIEAIETVRRSLARSRPRQGRLRVVGLMTSVAAVLALGVFWLPGAMIQQTLTAVPMVKRSEIGAALLGHIQRLTGPACRERAGQRALAAFGNRLIGDGAAGGIVVLPSGAVTSLYLPGGIIVLGRPIVEGHDDPALTAGFILAAAAQPSVRDPLEAVLRDAGPVATFRLFTTGDLPPEVLASHAMSLLNDPPAPAPAEIMLPLFETAGVPTAPYAYARDRSGETVLDLIEANPLAGDRPMLISDGDWVTLQAICSA</sequence>
<evidence type="ECO:0000313" key="3">
    <source>
        <dbReference type="Proteomes" id="UP000268016"/>
    </source>
</evidence>
<keyword evidence="1" id="KW-1133">Transmembrane helix</keyword>
<dbReference type="AlphaFoldDB" id="A0A3N2R827"/>
<evidence type="ECO:0000313" key="2">
    <source>
        <dbReference type="EMBL" id="ROU03568.1"/>
    </source>
</evidence>
<accession>A0A3N2R827</accession>
<keyword evidence="1" id="KW-0812">Transmembrane</keyword>
<proteinExistence type="predicted"/>
<evidence type="ECO:0000256" key="1">
    <source>
        <dbReference type="SAM" id="Phobius"/>
    </source>
</evidence>
<dbReference type="OrthoDB" id="7822309at2"/>